<dbReference type="InterPro" id="IPR000073">
    <property type="entry name" value="AB_hydrolase_1"/>
</dbReference>
<dbReference type="GO" id="GO:0015996">
    <property type="term" value="P:chlorophyll catabolic process"/>
    <property type="evidence" value="ECO:0007669"/>
    <property type="project" value="InterPro"/>
</dbReference>
<sequence>METVACCRHYPVAFMPLHFQSSRIINDIKLNRRKHSKGVVLKRNIGKKHRLRGKPLAINAKTYLQEDPDKEIRKHDKCAIEFKNNENIVEDSEAKFSEHPLTFVSSISSMDPLIDSDYFVQGRKTINKNDGAVETEPSTLVRIPGLPDGSDGNNGAHISSCYWEWKYKWIVHYEKAGSQNVNAPAVLFLPGFGVGSFHYENQLRDLGQDFRVWAIDFLGQGRSLPPDDPAPLVKEGTPEEIVKYWGFGPQVEPWARDLVYSVDLWRDQIRSFVEQVIGEPVYVVGNSLGGFVGLYFAACYPHLVRGITLLNATPFWAFIPNPSRSPEVAKLLPWSGNFPVPPSARKLTEFMWSKISEPESIKNVLKQVYADNSAVTDELLLRILEATEHPAAAASFVSIIFAPQGELSFNEILSRCREMNIPMCLIYGREDPWVKPVWGQQVKRQVPDAVYYEVSPAGHCPHSEVPEVVNFLLRGWIKSMESEGSMALPLHEDPNLLESEFWRKIEFERSGSKKSVRTCVVTRKCSFWHKLLSIFQSFLIKFKDATPRA</sequence>
<dbReference type="Pfam" id="PF12697">
    <property type="entry name" value="Abhydrolase_6"/>
    <property type="match status" value="1"/>
</dbReference>
<dbReference type="GO" id="GO:0009507">
    <property type="term" value="C:chloroplast"/>
    <property type="evidence" value="ECO:0007669"/>
    <property type="project" value="TreeGrafter"/>
</dbReference>
<dbReference type="GO" id="GO:0080124">
    <property type="term" value="F:pheophytinase activity"/>
    <property type="evidence" value="ECO:0007669"/>
    <property type="project" value="InterPro"/>
</dbReference>
<organism evidence="2">
    <name type="scientific">Araucaria cunninghamii</name>
    <name type="common">Hoop pine</name>
    <name type="synonym">Moreton Bay pine</name>
    <dbReference type="NCBI Taxonomy" id="56994"/>
    <lineage>
        <taxon>Eukaryota</taxon>
        <taxon>Viridiplantae</taxon>
        <taxon>Streptophyta</taxon>
        <taxon>Embryophyta</taxon>
        <taxon>Tracheophyta</taxon>
        <taxon>Spermatophyta</taxon>
        <taxon>Pinopsida</taxon>
        <taxon>Pinidae</taxon>
        <taxon>Conifers II</taxon>
        <taxon>Araucariales</taxon>
        <taxon>Araucariaceae</taxon>
        <taxon>Araucaria</taxon>
    </lineage>
</organism>
<dbReference type="FunFam" id="3.40.50.1820:FF:000136">
    <property type="entry name" value="Pheophytinase, chloroplastic"/>
    <property type="match status" value="1"/>
</dbReference>
<reference evidence="2" key="1">
    <citation type="submission" date="2015-03" db="EMBL/GenBank/DDBJ databases">
        <title>A transcriptome of Araucaria cunninghamii, an australian fine timber species.</title>
        <authorList>
            <person name="Jing Yi C.J.Y."/>
            <person name="Yin San L.Y.S."/>
            <person name="Abdul Karim S.S."/>
            <person name="Wan Azmi N.N."/>
            <person name="Hercus R.R."/>
            <person name="Croft L.L."/>
        </authorList>
    </citation>
    <scope>NUCLEOTIDE SEQUENCE</scope>
    <source>
        <strain evidence="2">MI0301</strain>
        <tissue evidence="2">Leaf</tissue>
    </source>
</reference>
<accession>A0A0D6R3E8</accession>
<dbReference type="PANTHER" id="PTHR47280">
    <property type="entry name" value="PHEOPHYTINASE, CHLOROPLASTIC"/>
    <property type="match status" value="1"/>
</dbReference>
<dbReference type="AlphaFoldDB" id="A0A0D6R3E8"/>
<dbReference type="InterPro" id="IPR044211">
    <property type="entry name" value="PPH_chloroplastic"/>
</dbReference>
<evidence type="ECO:0000313" key="2">
    <source>
        <dbReference type="EMBL" id="JAG98357.1"/>
    </source>
</evidence>
<evidence type="ECO:0000259" key="1">
    <source>
        <dbReference type="Pfam" id="PF12697"/>
    </source>
</evidence>
<feature type="domain" description="AB hydrolase-1" evidence="1">
    <location>
        <begin position="186"/>
        <end position="469"/>
    </location>
</feature>
<dbReference type="EMBL" id="GCKF01026191">
    <property type="protein sequence ID" value="JAG98357.1"/>
    <property type="molecule type" value="Transcribed_RNA"/>
</dbReference>
<name>A0A0D6R3E8_ARACU</name>
<dbReference type="InterPro" id="IPR029058">
    <property type="entry name" value="AB_hydrolase_fold"/>
</dbReference>
<proteinExistence type="predicted"/>
<protein>
    <recommendedName>
        <fullName evidence="1">AB hydrolase-1 domain-containing protein</fullName>
    </recommendedName>
</protein>
<dbReference type="Gene3D" id="3.40.50.1820">
    <property type="entry name" value="alpha/beta hydrolase"/>
    <property type="match status" value="1"/>
</dbReference>
<dbReference type="SUPFAM" id="SSF53474">
    <property type="entry name" value="alpha/beta-Hydrolases"/>
    <property type="match status" value="1"/>
</dbReference>
<dbReference type="PANTHER" id="PTHR47280:SF1">
    <property type="entry name" value="PHEOPHYTINASE, CHLOROPLASTIC"/>
    <property type="match status" value="1"/>
</dbReference>